<name>A0A7Y9LTR8_9MICC</name>
<gene>
    <name evidence="3" type="ORF">FHU41_001705</name>
</gene>
<dbReference type="Pfam" id="PF20229">
    <property type="entry name" value="ChrB_N"/>
    <property type="match status" value="1"/>
</dbReference>
<sequence>MTDDISWVLILPQVPSDPSRHRVAVWRQLRKTGAVPVSPGVWVLPAAPAFQADLERAGELCRKGGGVFAVIDASPRDAPSAAVIRDAFASVRVDEWAEFVADCGKFEAEIAREIQKRKFTFAELEEEEQSLDRLRRWYRDLKKRDVLELPEAKTADTRLRACAAALDGYAEQVYQAIHDAPGDGGSGPSGTALRDSPQGHTGLGE</sequence>
<dbReference type="EMBL" id="JACBYQ010000002">
    <property type="protein sequence ID" value="NYE95455.1"/>
    <property type="molecule type" value="Genomic_DNA"/>
</dbReference>
<evidence type="ECO:0000313" key="4">
    <source>
        <dbReference type="Proteomes" id="UP000521748"/>
    </source>
</evidence>
<accession>A0A7Y9LTR8</accession>
<dbReference type="InterPro" id="IPR046858">
    <property type="entry name" value="ChrB_N"/>
</dbReference>
<keyword evidence="4" id="KW-1185">Reference proteome</keyword>
<feature type="region of interest" description="Disordered" evidence="1">
    <location>
        <begin position="177"/>
        <end position="205"/>
    </location>
</feature>
<comment type="caution">
    <text evidence="3">The sequence shown here is derived from an EMBL/GenBank/DDBJ whole genome shotgun (WGS) entry which is preliminary data.</text>
</comment>
<dbReference type="RefSeq" id="WP_343046292.1">
    <property type="nucleotide sequence ID" value="NZ_JACBYQ010000002.1"/>
</dbReference>
<evidence type="ECO:0000256" key="1">
    <source>
        <dbReference type="SAM" id="MobiDB-lite"/>
    </source>
</evidence>
<dbReference type="Proteomes" id="UP000521748">
    <property type="component" value="Unassembled WGS sequence"/>
</dbReference>
<protein>
    <recommendedName>
        <fullName evidence="2">ChrB N-terminal domain-containing protein</fullName>
    </recommendedName>
</protein>
<evidence type="ECO:0000259" key="2">
    <source>
        <dbReference type="Pfam" id="PF20229"/>
    </source>
</evidence>
<evidence type="ECO:0000313" key="3">
    <source>
        <dbReference type="EMBL" id="NYE95455.1"/>
    </source>
</evidence>
<proteinExistence type="predicted"/>
<organism evidence="3 4">
    <name type="scientific">Psychromicrobium silvestre</name>
    <dbReference type="NCBI Taxonomy" id="1645614"/>
    <lineage>
        <taxon>Bacteria</taxon>
        <taxon>Bacillati</taxon>
        <taxon>Actinomycetota</taxon>
        <taxon>Actinomycetes</taxon>
        <taxon>Micrococcales</taxon>
        <taxon>Micrococcaceae</taxon>
        <taxon>Psychromicrobium</taxon>
    </lineage>
</organism>
<feature type="domain" description="ChrB N-terminal" evidence="2">
    <location>
        <begin position="22"/>
        <end position="179"/>
    </location>
</feature>
<reference evidence="3 4" key="1">
    <citation type="submission" date="2020-07" db="EMBL/GenBank/DDBJ databases">
        <title>Sequencing the genomes of 1000 actinobacteria strains.</title>
        <authorList>
            <person name="Klenk H.-P."/>
        </authorList>
    </citation>
    <scope>NUCLEOTIDE SEQUENCE [LARGE SCALE GENOMIC DNA]</scope>
    <source>
        <strain evidence="3 4">DSM 102047</strain>
    </source>
</reference>
<dbReference type="AlphaFoldDB" id="A0A7Y9LTR8"/>